<comment type="caution">
    <text evidence="2">The sequence shown here is derived from an EMBL/GenBank/DDBJ whole genome shotgun (WGS) entry which is preliminary data.</text>
</comment>
<proteinExistence type="predicted"/>
<feature type="compositionally biased region" description="Polar residues" evidence="1">
    <location>
        <begin position="16"/>
        <end position="34"/>
    </location>
</feature>
<reference evidence="2 3" key="1">
    <citation type="submission" date="2024-08" db="EMBL/GenBank/DDBJ databases">
        <title>Insights into the chromosomal genome structure of Flemingia macrophylla.</title>
        <authorList>
            <person name="Ding Y."/>
            <person name="Zhao Y."/>
            <person name="Bi W."/>
            <person name="Wu M."/>
            <person name="Zhao G."/>
            <person name="Gong Y."/>
            <person name="Li W."/>
            <person name="Zhang P."/>
        </authorList>
    </citation>
    <scope>NUCLEOTIDE SEQUENCE [LARGE SCALE GENOMIC DNA]</scope>
    <source>
        <strain evidence="2">DYQJB</strain>
        <tissue evidence="2">Leaf</tissue>
    </source>
</reference>
<dbReference type="Proteomes" id="UP001603857">
    <property type="component" value="Unassembled WGS sequence"/>
</dbReference>
<accession>A0ABD1L1D1</accession>
<sequence length="59" mass="6538">MSKTLFKPLRHRKTLSRSMSVLSQPTSKARGPTSSVLCRRASSIAATQPLFAKYLMSLI</sequence>
<evidence type="ECO:0000313" key="2">
    <source>
        <dbReference type="EMBL" id="KAL2317153.1"/>
    </source>
</evidence>
<name>A0ABD1L1D1_9FABA</name>
<evidence type="ECO:0000256" key="1">
    <source>
        <dbReference type="SAM" id="MobiDB-lite"/>
    </source>
</evidence>
<protein>
    <submittedName>
        <fullName evidence="2">Uncharacterized protein</fullName>
    </submittedName>
</protein>
<dbReference type="AlphaFoldDB" id="A0ABD1L1D1"/>
<gene>
    <name evidence="2" type="ORF">Fmac_031029</name>
</gene>
<keyword evidence="3" id="KW-1185">Reference proteome</keyword>
<evidence type="ECO:0000313" key="3">
    <source>
        <dbReference type="Proteomes" id="UP001603857"/>
    </source>
</evidence>
<organism evidence="2 3">
    <name type="scientific">Flemingia macrophylla</name>
    <dbReference type="NCBI Taxonomy" id="520843"/>
    <lineage>
        <taxon>Eukaryota</taxon>
        <taxon>Viridiplantae</taxon>
        <taxon>Streptophyta</taxon>
        <taxon>Embryophyta</taxon>
        <taxon>Tracheophyta</taxon>
        <taxon>Spermatophyta</taxon>
        <taxon>Magnoliopsida</taxon>
        <taxon>eudicotyledons</taxon>
        <taxon>Gunneridae</taxon>
        <taxon>Pentapetalae</taxon>
        <taxon>rosids</taxon>
        <taxon>fabids</taxon>
        <taxon>Fabales</taxon>
        <taxon>Fabaceae</taxon>
        <taxon>Papilionoideae</taxon>
        <taxon>50 kb inversion clade</taxon>
        <taxon>NPAAA clade</taxon>
        <taxon>indigoferoid/millettioid clade</taxon>
        <taxon>Phaseoleae</taxon>
        <taxon>Flemingia</taxon>
    </lineage>
</organism>
<dbReference type="EMBL" id="JBGMDY010000011">
    <property type="protein sequence ID" value="KAL2317153.1"/>
    <property type="molecule type" value="Genomic_DNA"/>
</dbReference>
<feature type="region of interest" description="Disordered" evidence="1">
    <location>
        <begin position="1"/>
        <end position="34"/>
    </location>
</feature>